<evidence type="ECO:0000313" key="1">
    <source>
        <dbReference type="EMBL" id="SEN71303.1"/>
    </source>
</evidence>
<protein>
    <submittedName>
        <fullName evidence="1">Uncharacterized protein</fullName>
    </submittedName>
</protein>
<name>A0A1H8IRM5_9PROT</name>
<dbReference type="RefSeq" id="WP_090634759.1">
    <property type="nucleotide sequence ID" value="NZ_FOCP01000039.1"/>
</dbReference>
<reference evidence="1 2" key="1">
    <citation type="submission" date="2016-10" db="EMBL/GenBank/DDBJ databases">
        <authorList>
            <person name="de Groot N.N."/>
        </authorList>
    </citation>
    <scope>NUCLEOTIDE SEQUENCE [LARGE SCALE GENOMIC DNA]</scope>
    <source>
        <strain evidence="1 2">Nm22</strain>
    </source>
</reference>
<dbReference type="Proteomes" id="UP000199459">
    <property type="component" value="Unassembled WGS sequence"/>
</dbReference>
<dbReference type="AlphaFoldDB" id="A0A1H8IRM5"/>
<evidence type="ECO:0000313" key="2">
    <source>
        <dbReference type="Proteomes" id="UP000199459"/>
    </source>
</evidence>
<gene>
    <name evidence="1" type="ORF">SAMN05216325_13915</name>
</gene>
<proteinExistence type="predicted"/>
<dbReference type="EMBL" id="FOCP01000039">
    <property type="protein sequence ID" value="SEN71303.1"/>
    <property type="molecule type" value="Genomic_DNA"/>
</dbReference>
<accession>A0A1H8IRM5</accession>
<organism evidence="1 2">
    <name type="scientific">Nitrosomonas marina</name>
    <dbReference type="NCBI Taxonomy" id="917"/>
    <lineage>
        <taxon>Bacteria</taxon>
        <taxon>Pseudomonadati</taxon>
        <taxon>Pseudomonadota</taxon>
        <taxon>Betaproteobacteria</taxon>
        <taxon>Nitrosomonadales</taxon>
        <taxon>Nitrosomonadaceae</taxon>
        <taxon>Nitrosomonas</taxon>
    </lineage>
</organism>
<sequence>MAIDTATSNAGRRYTIPIHPDFYIPNSDFFRLLVWQMNSVANYGYIASIGGSYGEFNTVQIYNDPSNGLACKIHTLGDSYAGGGALSAGVWYIGGLTRRGGNYYSLLCELNDPEQVSEGSGVAISSGYLPSGTDMQFGLRSDLTSDATYAFNGRLSDAIFVNGFGLTQDDLVAIAAGKPLHEFDWWDRRALHAHFKTSAVDGFMDLTGRHPVTRNGAGYGANEIDPQRLIRSNRPESVEELYFSIGGLSSGGGFNPAWAFGSNVIVGMQ</sequence>